<name>A0A0C3BPE0_PILCF</name>
<reference evidence="2" key="2">
    <citation type="submission" date="2015-01" db="EMBL/GenBank/DDBJ databases">
        <title>Evolutionary Origins and Diversification of the Mycorrhizal Mutualists.</title>
        <authorList>
            <consortium name="DOE Joint Genome Institute"/>
            <consortium name="Mycorrhizal Genomics Consortium"/>
            <person name="Kohler A."/>
            <person name="Kuo A."/>
            <person name="Nagy L.G."/>
            <person name="Floudas D."/>
            <person name="Copeland A."/>
            <person name="Barry K.W."/>
            <person name="Cichocki N."/>
            <person name="Veneault-Fourrey C."/>
            <person name="LaButti K."/>
            <person name="Lindquist E.A."/>
            <person name="Lipzen A."/>
            <person name="Lundell T."/>
            <person name="Morin E."/>
            <person name="Murat C."/>
            <person name="Riley R."/>
            <person name="Ohm R."/>
            <person name="Sun H."/>
            <person name="Tunlid A."/>
            <person name="Henrissat B."/>
            <person name="Grigoriev I.V."/>
            <person name="Hibbett D.S."/>
            <person name="Martin F."/>
        </authorList>
    </citation>
    <scope>NUCLEOTIDE SEQUENCE [LARGE SCALE GENOMIC DNA]</scope>
    <source>
        <strain evidence="2">F 1598</strain>
    </source>
</reference>
<dbReference type="EMBL" id="KN833011">
    <property type="protein sequence ID" value="KIM79147.1"/>
    <property type="molecule type" value="Genomic_DNA"/>
</dbReference>
<keyword evidence="2" id="KW-1185">Reference proteome</keyword>
<proteinExistence type="predicted"/>
<protein>
    <submittedName>
        <fullName evidence="1">Uncharacterized protein</fullName>
    </submittedName>
</protein>
<organism evidence="1 2">
    <name type="scientific">Piloderma croceum (strain F 1598)</name>
    <dbReference type="NCBI Taxonomy" id="765440"/>
    <lineage>
        <taxon>Eukaryota</taxon>
        <taxon>Fungi</taxon>
        <taxon>Dikarya</taxon>
        <taxon>Basidiomycota</taxon>
        <taxon>Agaricomycotina</taxon>
        <taxon>Agaricomycetes</taxon>
        <taxon>Agaricomycetidae</taxon>
        <taxon>Atheliales</taxon>
        <taxon>Atheliaceae</taxon>
        <taxon>Piloderma</taxon>
    </lineage>
</organism>
<evidence type="ECO:0000313" key="2">
    <source>
        <dbReference type="Proteomes" id="UP000054166"/>
    </source>
</evidence>
<reference evidence="1 2" key="1">
    <citation type="submission" date="2014-04" db="EMBL/GenBank/DDBJ databases">
        <authorList>
            <consortium name="DOE Joint Genome Institute"/>
            <person name="Kuo A."/>
            <person name="Tarkka M."/>
            <person name="Buscot F."/>
            <person name="Kohler A."/>
            <person name="Nagy L.G."/>
            <person name="Floudas D."/>
            <person name="Copeland A."/>
            <person name="Barry K.W."/>
            <person name="Cichocki N."/>
            <person name="Veneault-Fourrey C."/>
            <person name="LaButti K."/>
            <person name="Lindquist E.A."/>
            <person name="Lipzen A."/>
            <person name="Lundell T."/>
            <person name="Morin E."/>
            <person name="Murat C."/>
            <person name="Sun H."/>
            <person name="Tunlid A."/>
            <person name="Henrissat B."/>
            <person name="Grigoriev I.V."/>
            <person name="Hibbett D.S."/>
            <person name="Martin F."/>
            <person name="Nordberg H.P."/>
            <person name="Cantor M.N."/>
            <person name="Hua S.X."/>
        </authorList>
    </citation>
    <scope>NUCLEOTIDE SEQUENCE [LARGE SCALE GENOMIC DNA]</scope>
    <source>
        <strain evidence="1 2">F 1598</strain>
    </source>
</reference>
<evidence type="ECO:0000313" key="1">
    <source>
        <dbReference type="EMBL" id="KIM79147.1"/>
    </source>
</evidence>
<accession>A0A0C3BPE0</accession>
<dbReference type="HOGENOM" id="CLU_1046284_0_0_1"/>
<dbReference type="Proteomes" id="UP000054166">
    <property type="component" value="Unassembled WGS sequence"/>
</dbReference>
<dbReference type="AlphaFoldDB" id="A0A0C3BPE0"/>
<gene>
    <name evidence="1" type="ORF">PILCRDRAFT_10575</name>
</gene>
<dbReference type="InParanoid" id="A0A0C3BPE0"/>
<sequence>MSYSYDSPEYAYDNEYADSYYDHAESDEIDEYEEGRYEPQGFDHGGDRTQELRELGYKDEVAYRDGRKLRELEHEGGFKNTTPEYETTEELTYEPEYSTRANHGTYVPQGSKLGDYETPQHGHKGMIGYVHPDHLPHPPQVPTTPIAYYDHHPPPTYVPPISFSFSPTPSSFPLHTPHARNAPYLNQQGFERDGMSEHEGLAYHNVRTTNGAFTLTQLIYHEESDPAPPQQPKPPTTLVYTKRTHTLTLQLHRHQHPPSGHLRQGP</sequence>